<dbReference type="RefSeq" id="WP_008990195.1">
    <property type="nucleotide sequence ID" value="NZ_AMSG01000001.1"/>
</dbReference>
<dbReference type="STRING" id="555500.I215_01590"/>
<evidence type="ECO:0000313" key="3">
    <source>
        <dbReference type="Proteomes" id="UP000007364"/>
    </source>
</evidence>
<protein>
    <submittedName>
        <fullName evidence="2">Uncharacterized protein</fullName>
    </submittedName>
</protein>
<comment type="caution">
    <text evidence="2">The sequence shown here is derived from an EMBL/GenBank/DDBJ whole genome shotgun (WGS) entry which is preliminary data.</text>
</comment>
<reference evidence="2 3" key="1">
    <citation type="journal article" date="2012" name="J. Bacteriol.">
        <title>Genome Sequence of Galbibacter marinum Type Strain ck-I2-15.</title>
        <authorList>
            <person name="Lai Q."/>
            <person name="Li C."/>
            <person name="Shao Z."/>
        </authorList>
    </citation>
    <scope>NUCLEOTIDE SEQUENCE [LARGE SCALE GENOMIC DNA]</scope>
    <source>
        <strain evidence="3">ck-I2-15</strain>
    </source>
</reference>
<accession>K2Q7L0</accession>
<keyword evidence="1" id="KW-0175">Coiled coil</keyword>
<dbReference type="EMBL" id="AMSG01000001">
    <property type="protein sequence ID" value="EKF56866.1"/>
    <property type="molecule type" value="Genomic_DNA"/>
</dbReference>
<evidence type="ECO:0000313" key="2">
    <source>
        <dbReference type="EMBL" id="EKF56866.1"/>
    </source>
</evidence>
<organism evidence="2 3">
    <name type="scientific">Galbibacter marinus</name>
    <dbReference type="NCBI Taxonomy" id="555500"/>
    <lineage>
        <taxon>Bacteria</taxon>
        <taxon>Pseudomonadati</taxon>
        <taxon>Bacteroidota</taxon>
        <taxon>Flavobacteriia</taxon>
        <taxon>Flavobacteriales</taxon>
        <taxon>Flavobacteriaceae</taxon>
        <taxon>Galbibacter</taxon>
    </lineage>
</organism>
<dbReference type="Proteomes" id="UP000007364">
    <property type="component" value="Unassembled WGS sequence"/>
</dbReference>
<evidence type="ECO:0000256" key="1">
    <source>
        <dbReference type="SAM" id="Coils"/>
    </source>
</evidence>
<name>K2Q7L0_9FLAO</name>
<sequence length="250" mass="30381">MEHKLDYNETYKRFYESKEQFYPEIVAIIEMFIEDEVNNIWERNKKYNNFTTNLTKEKVRELYVVDPYSWDGSFSGIESRSIKLKNLTKHLKKVEKKLKREKYSPPKKSNKFNFLRKAIGSAPISSEEIGKFYYYSSYTRTGNNWFDIDLTYIKKEEFQFKLNHYKTTSIKIEILSTHGNKFFDLKSPPEYHNDKIVFKLFDFTTRENISLILSDMFAFFMIEHSKKGWMYYKEQKYIDIRIDIDRKLNQ</sequence>
<proteinExistence type="predicted"/>
<keyword evidence="3" id="KW-1185">Reference proteome</keyword>
<gene>
    <name evidence="2" type="ORF">I215_01590</name>
</gene>
<dbReference type="AlphaFoldDB" id="K2Q7L0"/>
<feature type="coiled-coil region" evidence="1">
    <location>
        <begin position="77"/>
        <end position="104"/>
    </location>
</feature>